<evidence type="ECO:0000256" key="2">
    <source>
        <dbReference type="ARBA" id="ARBA00008914"/>
    </source>
</evidence>
<keyword evidence="3" id="KW-1003">Cell membrane</keyword>
<organism evidence="10 11">
    <name type="scientific">Jeotgalibaca dankookensis</name>
    <dbReference type="NCBI Taxonomy" id="708126"/>
    <lineage>
        <taxon>Bacteria</taxon>
        <taxon>Bacillati</taxon>
        <taxon>Bacillota</taxon>
        <taxon>Bacilli</taxon>
        <taxon>Lactobacillales</taxon>
        <taxon>Carnobacteriaceae</taxon>
        <taxon>Jeotgalibaca</taxon>
    </lineage>
</organism>
<dbReference type="STRING" id="708126.BW727_101881"/>
<feature type="transmembrane region" description="Helical" evidence="8">
    <location>
        <begin position="21"/>
        <end position="39"/>
    </location>
</feature>
<evidence type="ECO:0000256" key="8">
    <source>
        <dbReference type="SAM" id="Phobius"/>
    </source>
</evidence>
<dbReference type="PANTHER" id="PTHR30329">
    <property type="entry name" value="STATOR ELEMENT OF FLAGELLAR MOTOR COMPLEX"/>
    <property type="match status" value="1"/>
</dbReference>
<dbReference type="RefSeq" id="WP_062467790.1">
    <property type="nucleotide sequence ID" value="NZ_BBYN01000003.1"/>
</dbReference>
<keyword evidence="4 8" id="KW-0812">Transmembrane</keyword>
<keyword evidence="11" id="KW-1185">Reference proteome</keyword>
<evidence type="ECO:0000256" key="1">
    <source>
        <dbReference type="ARBA" id="ARBA00004162"/>
    </source>
</evidence>
<dbReference type="InterPro" id="IPR006665">
    <property type="entry name" value="OmpA-like"/>
</dbReference>
<evidence type="ECO:0000256" key="5">
    <source>
        <dbReference type="ARBA" id="ARBA00022989"/>
    </source>
</evidence>
<protein>
    <submittedName>
        <fullName evidence="10">Motility protein B</fullName>
    </submittedName>
</protein>
<gene>
    <name evidence="10" type="primary">motB</name>
    <name evidence="10" type="ORF">BW727_101881</name>
</gene>
<dbReference type="Gene3D" id="3.30.1330.60">
    <property type="entry name" value="OmpA-like domain"/>
    <property type="match status" value="1"/>
</dbReference>
<dbReference type="PANTHER" id="PTHR30329:SF21">
    <property type="entry name" value="LIPOPROTEIN YIAD-RELATED"/>
    <property type="match status" value="1"/>
</dbReference>
<evidence type="ECO:0000313" key="11">
    <source>
        <dbReference type="Proteomes" id="UP000188993"/>
    </source>
</evidence>
<dbReference type="SUPFAM" id="SSF103088">
    <property type="entry name" value="OmpA-like"/>
    <property type="match status" value="1"/>
</dbReference>
<dbReference type="InterPro" id="IPR036737">
    <property type="entry name" value="OmpA-like_sf"/>
</dbReference>
<sequence length="251" mass="27983">MSRKKRDKKQSDSGSASWMTTFSDLMSLLLTFFIVLFSMSSISNEKFMQAAQSLSQSLLNGGDGIMEGVLVPFEETVAPDVTTQPIETIDLAELNPQLVEMYGYVMRFIQNNKLEDQVSITADAKGIYVNINNSVLFGKESASVSREGRQVLKTVAELINQLGNEIIIEGHTDNIPTAYGQYPTNWELSVSRAVSVLRYLTEEEKVRANRLSAVGYGEQRPLVANDTPENRARNRRVNIVVVYGAEESNEE</sequence>
<dbReference type="EMBL" id="CP019728">
    <property type="protein sequence ID" value="AQS54205.1"/>
    <property type="molecule type" value="Genomic_DNA"/>
</dbReference>
<dbReference type="PROSITE" id="PS51123">
    <property type="entry name" value="OMPA_2"/>
    <property type="match status" value="1"/>
</dbReference>
<evidence type="ECO:0000259" key="9">
    <source>
        <dbReference type="PROSITE" id="PS51123"/>
    </source>
</evidence>
<accession>A0A1S6IRM6</accession>
<dbReference type="Pfam" id="PF00691">
    <property type="entry name" value="OmpA"/>
    <property type="match status" value="1"/>
</dbReference>
<dbReference type="CDD" id="cd07185">
    <property type="entry name" value="OmpA_C-like"/>
    <property type="match status" value="1"/>
</dbReference>
<dbReference type="GO" id="GO:0005886">
    <property type="term" value="C:plasma membrane"/>
    <property type="evidence" value="ECO:0007669"/>
    <property type="project" value="UniProtKB-SubCell"/>
</dbReference>
<keyword evidence="6 7" id="KW-0472">Membrane</keyword>
<keyword evidence="5 8" id="KW-1133">Transmembrane helix</keyword>
<dbReference type="InterPro" id="IPR025713">
    <property type="entry name" value="MotB-like_N_dom"/>
</dbReference>
<dbReference type="KEGG" id="jda:BW727_101881"/>
<dbReference type="InterPro" id="IPR050330">
    <property type="entry name" value="Bact_OuterMem_StrucFunc"/>
</dbReference>
<feature type="domain" description="OmpA-like" evidence="9">
    <location>
        <begin position="124"/>
        <end position="245"/>
    </location>
</feature>
<dbReference type="Proteomes" id="UP000188993">
    <property type="component" value="Chromosome"/>
</dbReference>
<dbReference type="OrthoDB" id="9815217at2"/>
<comment type="subcellular location">
    <subcellularLocation>
        <location evidence="1">Cell membrane</location>
        <topology evidence="1">Single-pass membrane protein</topology>
    </subcellularLocation>
</comment>
<proteinExistence type="inferred from homology"/>
<evidence type="ECO:0000256" key="3">
    <source>
        <dbReference type="ARBA" id="ARBA00022475"/>
    </source>
</evidence>
<reference evidence="10 11" key="1">
    <citation type="journal article" date="2014" name="Int. J. Syst. Evol. Microbiol.">
        <title>Jeotgalibaca dankookensis gen. nov., sp. nov., a member of the family Carnobacteriaceae, isolated from seujeot (Korean traditional food).</title>
        <authorList>
            <person name="Lee D.G."/>
            <person name="Trujillo M.E."/>
            <person name="Kang H."/>
            <person name="Ahn T.Y."/>
        </authorList>
    </citation>
    <scope>NUCLEOTIDE SEQUENCE [LARGE SCALE GENOMIC DNA]</scope>
    <source>
        <strain evidence="10 11">EX-07</strain>
    </source>
</reference>
<evidence type="ECO:0000313" key="10">
    <source>
        <dbReference type="EMBL" id="AQS54205.1"/>
    </source>
</evidence>
<dbReference type="Pfam" id="PF13677">
    <property type="entry name" value="MotB_plug"/>
    <property type="match status" value="1"/>
</dbReference>
<evidence type="ECO:0000256" key="4">
    <source>
        <dbReference type="ARBA" id="ARBA00022692"/>
    </source>
</evidence>
<dbReference type="AlphaFoldDB" id="A0A1S6IRM6"/>
<evidence type="ECO:0000256" key="7">
    <source>
        <dbReference type="PROSITE-ProRule" id="PRU00473"/>
    </source>
</evidence>
<comment type="similarity">
    <text evidence="2">Belongs to the MotB family.</text>
</comment>
<evidence type="ECO:0000256" key="6">
    <source>
        <dbReference type="ARBA" id="ARBA00023136"/>
    </source>
</evidence>
<name>A0A1S6IRM6_9LACT</name>